<keyword evidence="5" id="KW-1015">Disulfide bond</keyword>
<comment type="similarity">
    <text evidence="2">Belongs to the elicitin family.</text>
</comment>
<dbReference type="InterPro" id="IPR036470">
    <property type="entry name" value="Elicitin_sf"/>
</dbReference>
<keyword evidence="7" id="KW-0732">Signal</keyword>
<protein>
    <recommendedName>
        <fullName evidence="10">Elicitin-like protein</fullName>
    </recommendedName>
</protein>
<evidence type="ECO:0000256" key="5">
    <source>
        <dbReference type="ARBA" id="ARBA00023157"/>
    </source>
</evidence>
<comment type="subcellular location">
    <subcellularLocation>
        <location evidence="1">Secreted</location>
    </subcellularLocation>
</comment>
<evidence type="ECO:0000313" key="9">
    <source>
        <dbReference type="Proteomes" id="UP001209570"/>
    </source>
</evidence>
<dbReference type="GO" id="GO:0005576">
    <property type="term" value="C:extracellular region"/>
    <property type="evidence" value="ECO:0007669"/>
    <property type="project" value="UniProtKB-SubCell"/>
</dbReference>
<dbReference type="EMBL" id="JAKCXM010000156">
    <property type="protein sequence ID" value="KAJ0400349.1"/>
    <property type="molecule type" value="Genomic_DNA"/>
</dbReference>
<evidence type="ECO:0000256" key="6">
    <source>
        <dbReference type="SAM" id="MobiDB-lite"/>
    </source>
</evidence>
<gene>
    <name evidence="8" type="ORF">P43SY_000289</name>
</gene>
<dbReference type="InterPro" id="IPR002200">
    <property type="entry name" value="Elicitin"/>
</dbReference>
<dbReference type="Proteomes" id="UP001209570">
    <property type="component" value="Unassembled WGS sequence"/>
</dbReference>
<name>A0AAD5MA88_PYTIN</name>
<keyword evidence="9" id="KW-1185">Reference proteome</keyword>
<proteinExistence type="inferred from homology"/>
<evidence type="ECO:0000313" key="8">
    <source>
        <dbReference type="EMBL" id="KAJ0400349.1"/>
    </source>
</evidence>
<dbReference type="SUPFAM" id="SSF48647">
    <property type="entry name" value="Fungal elicitin"/>
    <property type="match status" value="1"/>
</dbReference>
<evidence type="ECO:0008006" key="10">
    <source>
        <dbReference type="Google" id="ProtNLM"/>
    </source>
</evidence>
<feature type="compositionally biased region" description="Low complexity" evidence="6">
    <location>
        <begin position="160"/>
        <end position="181"/>
    </location>
</feature>
<keyword evidence="3" id="KW-0964">Secreted</keyword>
<sequence length="249" mass="25296">MQLLRALVASAMAVASVAAQSRTSPDLFQLPRCDTEQLSAIVESADGQECKRVSSLMIMAPAPASDSGRERGCQSDACRRMVAQFRAKFPAECTIPAYRMNGLYRLQADLLSSISDCPQTTTAPTTSAPATIAPAPAPATTAPAPGPATTAPAPSPTSPAPQAKQPQAPTPTTAMMPAQNASSGSDTDGKDAASSAGSGLIESPSETKQDSVPTKPVVPKPTQASAAHDVVQPAMAVVGAVAVTMALLL</sequence>
<reference evidence="8" key="1">
    <citation type="submission" date="2021-12" db="EMBL/GenBank/DDBJ databases">
        <title>Prjna785345.</title>
        <authorList>
            <person name="Rujirawat T."/>
            <person name="Krajaejun T."/>
        </authorList>
    </citation>
    <scope>NUCLEOTIDE SEQUENCE</scope>
    <source>
        <strain evidence="8">Pi057C3</strain>
    </source>
</reference>
<dbReference type="AlphaFoldDB" id="A0AAD5MA88"/>
<organism evidence="8 9">
    <name type="scientific">Pythium insidiosum</name>
    <name type="common">Pythiosis disease agent</name>
    <dbReference type="NCBI Taxonomy" id="114742"/>
    <lineage>
        <taxon>Eukaryota</taxon>
        <taxon>Sar</taxon>
        <taxon>Stramenopiles</taxon>
        <taxon>Oomycota</taxon>
        <taxon>Peronosporomycetes</taxon>
        <taxon>Pythiales</taxon>
        <taxon>Pythiaceae</taxon>
        <taxon>Pythium</taxon>
    </lineage>
</organism>
<dbReference type="GO" id="GO:0052040">
    <property type="term" value="P:symbiont-mediated perturbation of host programmed cell death"/>
    <property type="evidence" value="ECO:0007669"/>
    <property type="project" value="UniProtKB-KW"/>
</dbReference>
<evidence type="ECO:0000256" key="3">
    <source>
        <dbReference type="ARBA" id="ARBA00022525"/>
    </source>
</evidence>
<dbReference type="Pfam" id="PF00964">
    <property type="entry name" value="Elicitin"/>
    <property type="match status" value="1"/>
</dbReference>
<feature type="compositionally biased region" description="Low complexity" evidence="6">
    <location>
        <begin position="118"/>
        <end position="152"/>
    </location>
</feature>
<feature type="signal peptide" evidence="7">
    <location>
        <begin position="1"/>
        <end position="19"/>
    </location>
</feature>
<dbReference type="Gene3D" id="1.10.239.10">
    <property type="entry name" value="Elicitin domain"/>
    <property type="match status" value="1"/>
</dbReference>
<feature type="region of interest" description="Disordered" evidence="6">
    <location>
        <begin position="118"/>
        <end position="227"/>
    </location>
</feature>
<feature type="chain" id="PRO_5042140572" description="Elicitin-like protein" evidence="7">
    <location>
        <begin position="20"/>
        <end position="249"/>
    </location>
</feature>
<comment type="caution">
    <text evidence="8">The sequence shown here is derived from an EMBL/GenBank/DDBJ whole genome shotgun (WGS) entry which is preliminary data.</text>
</comment>
<evidence type="ECO:0000256" key="7">
    <source>
        <dbReference type="SAM" id="SignalP"/>
    </source>
</evidence>
<accession>A0AAD5MA88</accession>
<evidence type="ECO:0000256" key="4">
    <source>
        <dbReference type="ARBA" id="ARBA00022978"/>
    </source>
</evidence>
<keyword evidence="4" id="KW-0928">Hypersensitive response elicitation</keyword>
<evidence type="ECO:0000256" key="2">
    <source>
        <dbReference type="ARBA" id="ARBA00009544"/>
    </source>
</evidence>
<evidence type="ECO:0000256" key="1">
    <source>
        <dbReference type="ARBA" id="ARBA00004613"/>
    </source>
</evidence>
<feature type="compositionally biased region" description="Low complexity" evidence="6">
    <location>
        <begin position="212"/>
        <end position="222"/>
    </location>
</feature>